<protein>
    <submittedName>
        <fullName evidence="2">UDP-2,3-diacetamido-2,3-dideoxy-D-glucuronate 2-epimerase</fullName>
        <ecNumber evidence="2">5.1.3.23</ecNumber>
    </submittedName>
</protein>
<reference evidence="2" key="1">
    <citation type="submission" date="2019-08" db="EMBL/GenBank/DDBJ databases">
        <authorList>
            <person name="Kucharzyk K."/>
            <person name="Murdoch R.W."/>
            <person name="Higgins S."/>
            <person name="Loffler F."/>
        </authorList>
    </citation>
    <scope>NUCLEOTIDE SEQUENCE</scope>
</reference>
<keyword evidence="2" id="KW-0413">Isomerase</keyword>
<proteinExistence type="predicted"/>
<organism evidence="2">
    <name type="scientific">bioreactor metagenome</name>
    <dbReference type="NCBI Taxonomy" id="1076179"/>
    <lineage>
        <taxon>unclassified sequences</taxon>
        <taxon>metagenomes</taxon>
        <taxon>ecological metagenomes</taxon>
    </lineage>
</organism>
<dbReference type="InterPro" id="IPR029767">
    <property type="entry name" value="WecB-like"/>
</dbReference>
<dbReference type="SUPFAM" id="SSF53756">
    <property type="entry name" value="UDP-Glycosyltransferase/glycogen phosphorylase"/>
    <property type="match status" value="1"/>
</dbReference>
<dbReference type="NCBIfam" id="TIGR00236">
    <property type="entry name" value="wecB"/>
    <property type="match status" value="1"/>
</dbReference>
<dbReference type="AlphaFoldDB" id="A0A644WLT1"/>
<feature type="domain" description="UDP-N-acetylglucosamine 2-epimerase" evidence="1">
    <location>
        <begin position="28"/>
        <end position="372"/>
    </location>
</feature>
<accession>A0A644WLT1</accession>
<dbReference type="GO" id="GO:0016853">
    <property type="term" value="F:isomerase activity"/>
    <property type="evidence" value="ECO:0007669"/>
    <property type="project" value="UniProtKB-KW"/>
</dbReference>
<name>A0A644WLT1_9ZZZZ</name>
<dbReference type="PANTHER" id="PTHR43174:SF1">
    <property type="entry name" value="UDP-N-ACETYLGLUCOSAMINE 2-EPIMERASE"/>
    <property type="match status" value="1"/>
</dbReference>
<dbReference type="PANTHER" id="PTHR43174">
    <property type="entry name" value="UDP-N-ACETYLGLUCOSAMINE 2-EPIMERASE"/>
    <property type="match status" value="1"/>
</dbReference>
<gene>
    <name evidence="2" type="primary">wbpI_15</name>
    <name evidence="2" type="ORF">SDC9_51021</name>
</gene>
<comment type="caution">
    <text evidence="2">The sequence shown here is derived from an EMBL/GenBank/DDBJ whole genome shotgun (WGS) entry which is preliminary data.</text>
</comment>
<evidence type="ECO:0000259" key="1">
    <source>
        <dbReference type="Pfam" id="PF02350"/>
    </source>
</evidence>
<dbReference type="EMBL" id="VSSQ01001066">
    <property type="protein sequence ID" value="MPM04742.1"/>
    <property type="molecule type" value="Genomic_DNA"/>
</dbReference>
<dbReference type="CDD" id="cd03786">
    <property type="entry name" value="GTB_UDP-GlcNAc_2-Epimerase"/>
    <property type="match status" value="1"/>
</dbReference>
<dbReference type="Gene3D" id="3.40.50.2000">
    <property type="entry name" value="Glycogen Phosphorylase B"/>
    <property type="match status" value="2"/>
</dbReference>
<sequence>MKIVTIVGARPQIIKAAALSREISLHFSNEIEEIIVHTGQHYDDNMSEVFFRELSIPAPHFNLNVGSSNHGEQTARMLEGIEKILLEQKPDALVIYGDTNSTLAGAVAASKLHIPVFHIEAGLRSFNKKMPEEINRIVADHCSTLMFCPTKTAIKNLENEGFPAGLMSPYSIDKPGVFHGGDIMFDNSVYFASVAEKQSTIIEDQELSGVAFILATVHRNDNTDNRERLETIFNALCISSLRTNLPVVFPVHPRTKKMMKEWGIGTSIPDGADVRLIPPASFLDMILLEKNCRLVLTDSGGVQKEAFFFSRPSIILRPETEWVEIIELRAAKLADRTAEEIASQAEAMINYPPTEYPPIFGDGTAAAFICEKMLEFYKSTLSHLHK</sequence>
<evidence type="ECO:0000313" key="2">
    <source>
        <dbReference type="EMBL" id="MPM04742.1"/>
    </source>
</evidence>
<dbReference type="InterPro" id="IPR003331">
    <property type="entry name" value="UDP_GlcNAc_Epimerase_2_dom"/>
</dbReference>
<dbReference type="EC" id="5.1.3.23" evidence="2"/>
<dbReference type="Pfam" id="PF02350">
    <property type="entry name" value="Epimerase_2"/>
    <property type="match status" value="1"/>
</dbReference>